<feature type="chain" id="PRO_5046104252" description="Leucine-rich repeat-containing N-terminal plant-type domain-containing protein" evidence="7">
    <location>
        <begin position="27"/>
        <end position="715"/>
    </location>
</feature>
<dbReference type="InterPro" id="IPR013210">
    <property type="entry name" value="LRR_N_plant-typ"/>
</dbReference>
<keyword evidence="5" id="KW-1133">Transmembrane helix</keyword>
<keyword evidence="2" id="KW-0812">Transmembrane</keyword>
<evidence type="ECO:0000259" key="10">
    <source>
        <dbReference type="Pfam" id="PF23598"/>
    </source>
</evidence>
<evidence type="ECO:0000259" key="9">
    <source>
        <dbReference type="Pfam" id="PF13456"/>
    </source>
</evidence>
<keyword evidence="1" id="KW-0433">Leucine-rich repeat</keyword>
<evidence type="ECO:0000256" key="1">
    <source>
        <dbReference type="ARBA" id="ARBA00022614"/>
    </source>
</evidence>
<dbReference type="InterPro" id="IPR003591">
    <property type="entry name" value="Leu-rich_rpt_typical-subtyp"/>
</dbReference>
<organism evidence="11 12">
    <name type="scientific">Xanthoceras sorbifolium</name>
    <dbReference type="NCBI Taxonomy" id="99658"/>
    <lineage>
        <taxon>Eukaryota</taxon>
        <taxon>Viridiplantae</taxon>
        <taxon>Streptophyta</taxon>
        <taxon>Embryophyta</taxon>
        <taxon>Tracheophyta</taxon>
        <taxon>Spermatophyta</taxon>
        <taxon>Magnoliopsida</taxon>
        <taxon>eudicotyledons</taxon>
        <taxon>Gunneridae</taxon>
        <taxon>Pentapetalae</taxon>
        <taxon>rosids</taxon>
        <taxon>malvids</taxon>
        <taxon>Sapindales</taxon>
        <taxon>Sapindaceae</taxon>
        <taxon>Xanthoceroideae</taxon>
        <taxon>Xanthoceras</taxon>
    </lineage>
</organism>
<dbReference type="PROSITE" id="PS51450">
    <property type="entry name" value="LRR"/>
    <property type="match status" value="1"/>
</dbReference>
<name>A0ABQ8HPP5_9ROSI</name>
<sequence length="715" mass="79084">MELSRTALLSLSFCFFFLFFLHSSEACHAVDREALLQFKSKIISDPSKLLQSWSVSSDCCSAWEGVACDSSKRVVNLTRPGLVSGSDFILDTYMTGALSPYLGNLSNLQVLDLSDVKDLRGPIPPELGKLSHLTLLFLNSNKFTGSIPESIGFLHSSYHWQLGVTNKLDLHGNSFSGSIPDRIGKLKNLKYLDLSENRITGSIPYSIGELSALQLMYLNRNRISGSIPSSISGLSESLQFFRLSENRLTGSLPASIGKLLKIQRLILENNSLTGKLPPTIGNLATLTDIFFSNNHFTGKIPSRFGNLVNLQTLDLSKNQLSGQLPARLAKLQNLQSLDLSHNPLRLVRIPKRFAKLKLFRLMLANTGIEGQLPSWLSSSSISVLDLSSNALTGKLPHWIANMTDLSFLNLSNNGFHSSIPIEFKSLSLLMDLDLHSNKLTGPLNAIFAKETRDPLGHFNSIDVSNNMFTGPIDDKGGVWHGGRDNVLRIRMDYFTNIFRSKQPSTTTLEEVFGSIFPCVTPNMNVVIDRKFDAFESKRNILLHSNCPFLTDDTVEWSKFFLADFHNANFVCPLPSFATDHVWRPPDQSIFKINSDATGIVSKNMVGFGVVIRDSNGSVMPYCSKRIETCNSPDVAEAKAILYGMNLALEASLLLVVVESDSSSVISLIRLRNIICAVIGLILADIINLGIRTPSIASFFLLRIPTRLLIILPIWL</sequence>
<dbReference type="Pfam" id="PF13456">
    <property type="entry name" value="RVT_3"/>
    <property type="match status" value="1"/>
</dbReference>
<feature type="domain" description="Leucine-rich repeat-containing N-terminal plant-type" evidence="8">
    <location>
        <begin position="30"/>
        <end position="69"/>
    </location>
</feature>
<evidence type="ECO:0000256" key="4">
    <source>
        <dbReference type="ARBA" id="ARBA00022737"/>
    </source>
</evidence>
<dbReference type="Pfam" id="PF00560">
    <property type="entry name" value="LRR_1"/>
    <property type="match status" value="1"/>
</dbReference>
<evidence type="ECO:0000256" key="5">
    <source>
        <dbReference type="ARBA" id="ARBA00022989"/>
    </source>
</evidence>
<dbReference type="InterPro" id="IPR012337">
    <property type="entry name" value="RNaseH-like_sf"/>
</dbReference>
<evidence type="ECO:0000256" key="6">
    <source>
        <dbReference type="ARBA" id="ARBA00023136"/>
    </source>
</evidence>
<keyword evidence="12" id="KW-1185">Reference proteome</keyword>
<keyword evidence="3 7" id="KW-0732">Signal</keyword>
<feature type="domain" description="RNase H type-1" evidence="9">
    <location>
        <begin position="594"/>
        <end position="672"/>
    </location>
</feature>
<dbReference type="Pfam" id="PF08263">
    <property type="entry name" value="LRRNT_2"/>
    <property type="match status" value="1"/>
</dbReference>
<dbReference type="SMART" id="SM00369">
    <property type="entry name" value="LRR_TYP"/>
    <property type="match status" value="8"/>
</dbReference>
<dbReference type="Pfam" id="PF13855">
    <property type="entry name" value="LRR_8"/>
    <property type="match status" value="1"/>
</dbReference>
<dbReference type="InterPro" id="IPR036397">
    <property type="entry name" value="RNaseH_sf"/>
</dbReference>
<dbReference type="SMART" id="SM00365">
    <property type="entry name" value="LRR_SD22"/>
    <property type="match status" value="3"/>
</dbReference>
<dbReference type="SUPFAM" id="SSF52058">
    <property type="entry name" value="L domain-like"/>
    <property type="match status" value="1"/>
</dbReference>
<keyword evidence="4" id="KW-0677">Repeat</keyword>
<dbReference type="Gene3D" id="3.30.420.10">
    <property type="entry name" value="Ribonuclease H-like superfamily/Ribonuclease H"/>
    <property type="match status" value="1"/>
</dbReference>
<dbReference type="Pfam" id="PF23598">
    <property type="entry name" value="LRR_14"/>
    <property type="match status" value="1"/>
</dbReference>
<dbReference type="EMBL" id="JAFEMO010000008">
    <property type="protein sequence ID" value="KAH7566321.1"/>
    <property type="molecule type" value="Genomic_DNA"/>
</dbReference>
<dbReference type="InterPro" id="IPR002156">
    <property type="entry name" value="RNaseH_domain"/>
</dbReference>
<dbReference type="PANTHER" id="PTHR48054:SF87">
    <property type="entry name" value="PROTEIN KINASE DOMAIN-CONTAINING PROTEIN"/>
    <property type="match status" value="1"/>
</dbReference>
<dbReference type="Gene3D" id="3.80.10.10">
    <property type="entry name" value="Ribonuclease Inhibitor"/>
    <property type="match status" value="4"/>
</dbReference>
<dbReference type="Proteomes" id="UP000827721">
    <property type="component" value="Unassembled WGS sequence"/>
</dbReference>
<reference evidence="11 12" key="1">
    <citation type="submission" date="2021-02" db="EMBL/GenBank/DDBJ databases">
        <title>Plant Genome Project.</title>
        <authorList>
            <person name="Zhang R.-G."/>
        </authorList>
    </citation>
    <scope>NUCLEOTIDE SEQUENCE [LARGE SCALE GENOMIC DNA]</scope>
    <source>
        <tissue evidence="11">Leaves</tissue>
    </source>
</reference>
<dbReference type="InterPro" id="IPR001611">
    <property type="entry name" value="Leu-rich_rpt"/>
</dbReference>
<accession>A0ABQ8HPP5</accession>
<dbReference type="InterPro" id="IPR052592">
    <property type="entry name" value="LRR-RLK"/>
</dbReference>
<gene>
    <name evidence="11" type="ORF">JRO89_XS08G0137700</name>
</gene>
<evidence type="ECO:0000259" key="8">
    <source>
        <dbReference type="Pfam" id="PF08263"/>
    </source>
</evidence>
<protein>
    <recommendedName>
        <fullName evidence="13">Leucine-rich repeat-containing N-terminal plant-type domain-containing protein</fullName>
    </recommendedName>
</protein>
<dbReference type="SUPFAM" id="SSF53098">
    <property type="entry name" value="Ribonuclease H-like"/>
    <property type="match status" value="1"/>
</dbReference>
<evidence type="ECO:0000313" key="11">
    <source>
        <dbReference type="EMBL" id="KAH7566321.1"/>
    </source>
</evidence>
<evidence type="ECO:0000256" key="3">
    <source>
        <dbReference type="ARBA" id="ARBA00022729"/>
    </source>
</evidence>
<keyword evidence="6" id="KW-0472">Membrane</keyword>
<feature type="domain" description="Disease resistance R13L4/SHOC-2-like LRR" evidence="10">
    <location>
        <begin position="238"/>
        <end position="418"/>
    </location>
</feature>
<dbReference type="PRINTS" id="PR00019">
    <property type="entry name" value="LEURICHRPT"/>
</dbReference>
<comment type="caution">
    <text evidence="11">The sequence shown here is derived from an EMBL/GenBank/DDBJ whole genome shotgun (WGS) entry which is preliminary data.</text>
</comment>
<evidence type="ECO:0008006" key="13">
    <source>
        <dbReference type="Google" id="ProtNLM"/>
    </source>
</evidence>
<dbReference type="PANTHER" id="PTHR48054">
    <property type="entry name" value="RECEPTOR KINASE-LIKE PROTEIN XA21"/>
    <property type="match status" value="1"/>
</dbReference>
<evidence type="ECO:0000313" key="12">
    <source>
        <dbReference type="Proteomes" id="UP000827721"/>
    </source>
</evidence>
<dbReference type="InterPro" id="IPR032675">
    <property type="entry name" value="LRR_dom_sf"/>
</dbReference>
<proteinExistence type="predicted"/>
<evidence type="ECO:0000256" key="7">
    <source>
        <dbReference type="SAM" id="SignalP"/>
    </source>
</evidence>
<evidence type="ECO:0000256" key="2">
    <source>
        <dbReference type="ARBA" id="ARBA00022692"/>
    </source>
</evidence>
<feature type="signal peptide" evidence="7">
    <location>
        <begin position="1"/>
        <end position="26"/>
    </location>
</feature>
<dbReference type="InterPro" id="IPR055414">
    <property type="entry name" value="LRR_R13L4/SHOC2-like"/>
</dbReference>